<dbReference type="Pfam" id="PF00078">
    <property type="entry name" value="RVT_1"/>
    <property type="match status" value="1"/>
</dbReference>
<dbReference type="SUPFAM" id="SSF56672">
    <property type="entry name" value="DNA/RNA polymerases"/>
    <property type="match status" value="1"/>
</dbReference>
<dbReference type="Proteomes" id="UP000190460">
    <property type="component" value="Unassembled WGS sequence"/>
</dbReference>
<dbReference type="EMBL" id="FUYB01000013">
    <property type="protein sequence ID" value="SKA85333.1"/>
    <property type="molecule type" value="Genomic_DNA"/>
</dbReference>
<proteinExistence type="inferred from homology"/>
<name>A0A1T4X6S2_9GAMM</name>
<evidence type="ECO:0000313" key="3">
    <source>
        <dbReference type="EMBL" id="SKA85333.1"/>
    </source>
</evidence>
<dbReference type="CDD" id="cd01651">
    <property type="entry name" value="RT_G2_intron"/>
    <property type="match status" value="1"/>
</dbReference>
<comment type="similarity">
    <text evidence="1">Belongs to the bacterial reverse transcriptase family.</text>
</comment>
<accession>A0A1T4X6S2</accession>
<organism evidence="3 4">
    <name type="scientific">Thiothrix eikelboomii</name>
    <dbReference type="NCBI Taxonomy" id="92487"/>
    <lineage>
        <taxon>Bacteria</taxon>
        <taxon>Pseudomonadati</taxon>
        <taxon>Pseudomonadota</taxon>
        <taxon>Gammaproteobacteria</taxon>
        <taxon>Thiotrichales</taxon>
        <taxon>Thiotrichaceae</taxon>
        <taxon>Thiothrix</taxon>
    </lineage>
</organism>
<evidence type="ECO:0000313" key="4">
    <source>
        <dbReference type="Proteomes" id="UP000190460"/>
    </source>
</evidence>
<evidence type="ECO:0000256" key="1">
    <source>
        <dbReference type="ARBA" id="ARBA00034120"/>
    </source>
</evidence>
<dbReference type="InterPro" id="IPR000477">
    <property type="entry name" value="RT_dom"/>
</dbReference>
<keyword evidence="3" id="KW-0548">Nucleotidyltransferase</keyword>
<protein>
    <submittedName>
        <fullName evidence="3">Reverse transcriptase (RNA-dependent DNA polymerase)</fullName>
    </submittedName>
</protein>
<keyword evidence="4" id="KW-1185">Reference proteome</keyword>
<evidence type="ECO:0000259" key="2">
    <source>
        <dbReference type="PROSITE" id="PS50878"/>
    </source>
</evidence>
<dbReference type="InterPro" id="IPR043502">
    <property type="entry name" value="DNA/RNA_pol_sf"/>
</dbReference>
<sequence>MLLKLMKRHRILLADLASRDNLALAVWKAARGKHHRPDVIRFTSGLDQQLEALASDILRERVPYADYRAFYIHDPKKRLIHAASFADRVLHHAIMNLAEPIFEKTLVASTYACRPDKGVHRAIAQVQNNLRRYPWYVQLDIAGYFPAIDHSILLKIIERRFKGQGFLALLWRIIDSFHAQPGKGLPIGSLTSQHCANFYLDGADRWLLETLKVAAHVRYMDDLVFWCRSKEEAKSALASLEQYLLVERQLRIKPNRLINRSNHGISYCGYRVKPEAILLSPRKRRRYQQLRLQWEQAWLEGFISEQDLQQAYQSIHAITLHADSIAWRKQNLLLYPPPIIPV</sequence>
<dbReference type="PANTHER" id="PTHR34047:SF8">
    <property type="entry name" value="PROTEIN YKFC"/>
    <property type="match status" value="1"/>
</dbReference>
<gene>
    <name evidence="3" type="ORF">SAMN02745130_02605</name>
</gene>
<dbReference type="PROSITE" id="PS50878">
    <property type="entry name" value="RT_POL"/>
    <property type="match status" value="1"/>
</dbReference>
<reference evidence="3 4" key="1">
    <citation type="submission" date="2017-02" db="EMBL/GenBank/DDBJ databases">
        <authorList>
            <person name="Peterson S.W."/>
        </authorList>
    </citation>
    <scope>NUCLEOTIDE SEQUENCE [LARGE SCALE GENOMIC DNA]</scope>
    <source>
        <strain evidence="3 4">ATCC 49788</strain>
    </source>
</reference>
<dbReference type="GO" id="GO:0003964">
    <property type="term" value="F:RNA-directed DNA polymerase activity"/>
    <property type="evidence" value="ECO:0007669"/>
    <property type="project" value="UniProtKB-KW"/>
</dbReference>
<dbReference type="InterPro" id="IPR051083">
    <property type="entry name" value="GrpII_Intron_Splice-Mob/Def"/>
</dbReference>
<dbReference type="AlphaFoldDB" id="A0A1T4X6S2"/>
<keyword evidence="3" id="KW-0695">RNA-directed DNA polymerase</keyword>
<feature type="domain" description="Reverse transcriptase" evidence="2">
    <location>
        <begin position="1"/>
        <end position="272"/>
    </location>
</feature>
<keyword evidence="3" id="KW-0808">Transferase</keyword>
<dbReference type="PANTHER" id="PTHR34047">
    <property type="entry name" value="NUCLEAR INTRON MATURASE 1, MITOCHONDRIAL-RELATED"/>
    <property type="match status" value="1"/>
</dbReference>
<dbReference type="STRING" id="92487.SAMN02745130_02605"/>